<protein>
    <recommendedName>
        <fullName evidence="10">Ig-like domain-containing protein</fullName>
    </recommendedName>
</protein>
<comment type="caution">
    <text evidence="11">The sequence shown here is derived from an EMBL/GenBank/DDBJ whole genome shotgun (WGS) entry which is preliminary data.</text>
</comment>
<name>A0AA40HTT4_CNENI</name>
<evidence type="ECO:0000256" key="4">
    <source>
        <dbReference type="ARBA" id="ARBA00022490"/>
    </source>
</evidence>
<evidence type="ECO:0000256" key="2">
    <source>
        <dbReference type="ARBA" id="ARBA00004496"/>
    </source>
</evidence>
<dbReference type="SUPFAM" id="SSF48726">
    <property type="entry name" value="Immunoglobulin"/>
    <property type="match status" value="11"/>
</dbReference>
<keyword evidence="12" id="KW-1185">Reference proteome</keyword>
<proteinExistence type="inferred from homology"/>
<feature type="domain" description="Ig-like" evidence="10">
    <location>
        <begin position="137"/>
        <end position="208"/>
    </location>
</feature>
<feature type="domain" description="Ig-like" evidence="10">
    <location>
        <begin position="213"/>
        <end position="301"/>
    </location>
</feature>
<dbReference type="SMART" id="SM00409">
    <property type="entry name" value="IG"/>
    <property type="match status" value="10"/>
</dbReference>
<dbReference type="InterPro" id="IPR040849">
    <property type="entry name" value="MyBP-C_THB"/>
</dbReference>
<evidence type="ECO:0000259" key="10">
    <source>
        <dbReference type="PROSITE" id="PS50835"/>
    </source>
</evidence>
<dbReference type="InterPro" id="IPR013098">
    <property type="entry name" value="Ig_I-set"/>
</dbReference>
<dbReference type="FunFam" id="2.60.40.10:FF:000022">
    <property type="entry name" value="Cardiac titin"/>
    <property type="match status" value="7"/>
</dbReference>
<keyword evidence="5" id="KW-0677">Repeat</keyword>
<evidence type="ECO:0000256" key="7">
    <source>
        <dbReference type="ARBA" id="ARBA00023242"/>
    </source>
</evidence>
<comment type="subcellular location">
    <subcellularLocation>
        <location evidence="2">Cytoplasm</location>
    </subcellularLocation>
    <subcellularLocation>
        <location evidence="1">Nucleus</location>
    </subcellularLocation>
</comment>
<dbReference type="PANTHER" id="PTHR47633">
    <property type="entry name" value="IMMUNOGLOBULIN"/>
    <property type="match status" value="1"/>
</dbReference>
<dbReference type="FunFam" id="2.60.40.10:FF:000218">
    <property type="entry name" value="titin isoform X1"/>
    <property type="match status" value="1"/>
</dbReference>
<keyword evidence="6" id="KW-1015">Disulfide bond</keyword>
<feature type="domain" description="Ig-like" evidence="10">
    <location>
        <begin position="1068"/>
        <end position="1151"/>
    </location>
</feature>
<dbReference type="CDD" id="cd00096">
    <property type="entry name" value="Ig"/>
    <property type="match status" value="1"/>
</dbReference>
<dbReference type="GO" id="GO:0005737">
    <property type="term" value="C:cytoplasm"/>
    <property type="evidence" value="ECO:0007669"/>
    <property type="project" value="UniProtKB-SubCell"/>
</dbReference>
<dbReference type="GO" id="GO:0005634">
    <property type="term" value="C:nucleus"/>
    <property type="evidence" value="ECO:0007669"/>
    <property type="project" value="UniProtKB-SubCell"/>
</dbReference>
<comment type="similarity">
    <text evidence="3">Belongs to the protein kinase superfamily. CAMK Ser/Thr protein kinase family.</text>
</comment>
<dbReference type="Pfam" id="PF07679">
    <property type="entry name" value="I-set"/>
    <property type="match status" value="10"/>
</dbReference>
<feature type="domain" description="Ig-like" evidence="10">
    <location>
        <begin position="591"/>
        <end position="680"/>
    </location>
</feature>
<dbReference type="SMART" id="SM00408">
    <property type="entry name" value="IGc2"/>
    <property type="match status" value="10"/>
</dbReference>
<feature type="domain" description="Ig-like" evidence="10">
    <location>
        <begin position="45"/>
        <end position="134"/>
    </location>
</feature>
<feature type="coiled-coil region" evidence="9">
    <location>
        <begin position="967"/>
        <end position="1009"/>
    </location>
</feature>
<keyword evidence="4" id="KW-0963">Cytoplasm</keyword>
<dbReference type="InterPro" id="IPR003599">
    <property type="entry name" value="Ig_sub"/>
</dbReference>
<dbReference type="AlphaFoldDB" id="A0AA40HTT4"/>
<accession>A0AA40HTT4</accession>
<gene>
    <name evidence="11" type="ORF">QTO34_002880</name>
</gene>
<dbReference type="InterPro" id="IPR013783">
    <property type="entry name" value="Ig-like_fold"/>
</dbReference>
<dbReference type="Proteomes" id="UP001177744">
    <property type="component" value="Unassembled WGS sequence"/>
</dbReference>
<feature type="domain" description="Ig-like" evidence="10">
    <location>
        <begin position="799"/>
        <end position="903"/>
    </location>
</feature>
<evidence type="ECO:0000256" key="9">
    <source>
        <dbReference type="SAM" id="Coils"/>
    </source>
</evidence>
<dbReference type="InterPro" id="IPR007110">
    <property type="entry name" value="Ig-like_dom"/>
</dbReference>
<feature type="domain" description="Ig-like" evidence="10">
    <location>
        <begin position="399"/>
        <end position="487"/>
    </location>
</feature>
<organism evidence="11 12">
    <name type="scientific">Cnephaeus nilssonii</name>
    <name type="common">Northern bat</name>
    <name type="synonym">Eptesicus nilssonii</name>
    <dbReference type="NCBI Taxonomy" id="3371016"/>
    <lineage>
        <taxon>Eukaryota</taxon>
        <taxon>Metazoa</taxon>
        <taxon>Chordata</taxon>
        <taxon>Craniata</taxon>
        <taxon>Vertebrata</taxon>
        <taxon>Euteleostomi</taxon>
        <taxon>Mammalia</taxon>
        <taxon>Eutheria</taxon>
        <taxon>Laurasiatheria</taxon>
        <taxon>Chiroptera</taxon>
        <taxon>Yangochiroptera</taxon>
        <taxon>Vespertilionidae</taxon>
        <taxon>Cnephaeus</taxon>
    </lineage>
</organism>
<dbReference type="Gene3D" id="2.60.40.10">
    <property type="entry name" value="Immunoglobulins"/>
    <property type="match status" value="11"/>
</dbReference>
<sequence length="1180" mass="129811">MSENFLTSIHILNVDTADIGEYQCKATNDVGSDTCVGSITLKAPPRFVKKLSDISTVVGEEVQLQTTIEGAEPISVVWFKDKGEIVRESDNIWISYSENTATLQFSRAEIANAGKYTCQIKNDAGTQECFATLSVLVVMECKVYGSPPISVSWFHEGNEISSGRKYQTTLTDNTCALTVNMLEESDAGDYTCVATNVAGSDECSAPLTVREPPSFVQKPDAMDVLTGANVTFTSIIKGTPPFSVSWFKGSSELVPGDRCNVSLEESVAELELFDVDTSQSGEYTCIVTNEAGKASCTTRLHVKAPAKFVKRLNDYSLEKGKALILEGTYTGTPAISVTWKKNGINITPSQRCTITTTEKSSILEIPSTAVEDSGQYNCYIENASGKDSCSAQIQILEPPYFVKQLDPVKVTVGDSASLQCQLAGTPEIAVSWYKGDTKLRPTATYKMHFRNNVATLVFNQVGSHDSGEYICRAENSVGEVSSSTFLTVQEGKNPPFFDIHIAPVDAVVGDSADFECHVTGTQPIKVSWAKDNREIRSGGNYQISYLENTAHLTILKVDKGDSGQYTCHAVNEVGKDSCTAQLNIKERLTPPSFTKKLSETVEETEGNSFKLEGRVAGSQPITAAWYKNNVEIHPTSNCEITFKNNILLLQVKKAGMGDAGLYTCKVSNDAGSALCTSSVVIKEPKKPPVFDQHLSPVTVTEGEFVQLSCHVQGSEPIRIQWLKAGKEIKSSDRCSFSFASGTAVLELKDVAKADAGDYVCKASNAAGSDTSKSKVTIKGTDASKVIVITKHVNVFLDKPTAVPTAKKAAVDGKLFFVSEPQSIRVVEKTTATFIAKVGGDPIPNVKWTKGKWRQLNPGGRVSILQKGDEAKLEIKDTTKTDSGLYRCVAFNKHGEIESNVNLQVDERKKQEKIEGDLRAMLKKAPTLKRGSGEEEEIDIMELLKNVDPKEYEKYARMYGITDFRGLLQAFELLKQSQEEETHRLEIEEIEKSEKEEKEFEELVSFIQQRLSQTEPVTLIKDIENQTVLKDNDAVFEIDIKINYPEIKLSCISACDIKHSVCCVIPTEPAWERHLQDVTLKEGQTCTMTCQFSVPNVKSEWFRNGRILKPQGRHKTEVEHKVHKLTIADVRAEDQGQYTCKHGDLETSAELRIEGGWNCGCSWCSLGQWPKVCRTLTAPPS</sequence>
<evidence type="ECO:0000256" key="1">
    <source>
        <dbReference type="ARBA" id="ARBA00004123"/>
    </source>
</evidence>
<feature type="domain" description="Ig-like" evidence="10">
    <location>
        <begin position="494"/>
        <end position="583"/>
    </location>
</feature>
<dbReference type="EMBL" id="JAULJE010000012">
    <property type="protein sequence ID" value="KAK1336845.1"/>
    <property type="molecule type" value="Genomic_DNA"/>
</dbReference>
<feature type="domain" description="Ig-like" evidence="10">
    <location>
        <begin position="687"/>
        <end position="776"/>
    </location>
</feature>
<dbReference type="PROSITE" id="PS50835">
    <property type="entry name" value="IG_LIKE"/>
    <property type="match status" value="10"/>
</dbReference>
<reference evidence="11" key="1">
    <citation type="submission" date="2023-06" db="EMBL/GenBank/DDBJ databases">
        <title>Reference genome for the Northern bat (Eptesicus nilssonii), a most northern bat species.</title>
        <authorList>
            <person name="Laine V.N."/>
            <person name="Pulliainen A.T."/>
            <person name="Lilley T.M."/>
        </authorList>
    </citation>
    <scope>NUCLEOTIDE SEQUENCE</scope>
    <source>
        <strain evidence="11">BLF_Eptnil</strain>
        <tissue evidence="11">Kidney</tissue>
    </source>
</reference>
<dbReference type="Pfam" id="PF18362">
    <property type="entry name" value="THB"/>
    <property type="match status" value="1"/>
</dbReference>
<evidence type="ECO:0000256" key="8">
    <source>
        <dbReference type="ARBA" id="ARBA00023319"/>
    </source>
</evidence>
<evidence type="ECO:0000256" key="6">
    <source>
        <dbReference type="ARBA" id="ARBA00023157"/>
    </source>
</evidence>
<evidence type="ECO:0000256" key="5">
    <source>
        <dbReference type="ARBA" id="ARBA00022737"/>
    </source>
</evidence>
<dbReference type="FunFam" id="2.60.40.10:FF:001272">
    <property type="entry name" value="titin isoform X1"/>
    <property type="match status" value="1"/>
</dbReference>
<evidence type="ECO:0000313" key="11">
    <source>
        <dbReference type="EMBL" id="KAK1336845.1"/>
    </source>
</evidence>
<dbReference type="InterPro" id="IPR036179">
    <property type="entry name" value="Ig-like_dom_sf"/>
</dbReference>
<evidence type="ECO:0000256" key="3">
    <source>
        <dbReference type="ARBA" id="ARBA00006692"/>
    </source>
</evidence>
<evidence type="ECO:0000313" key="12">
    <source>
        <dbReference type="Proteomes" id="UP001177744"/>
    </source>
</evidence>
<feature type="non-terminal residue" evidence="11">
    <location>
        <position position="1180"/>
    </location>
</feature>
<dbReference type="PANTHER" id="PTHR47633:SF4">
    <property type="entry name" value="MYOPALLADIN ISOFORM X1"/>
    <property type="match status" value="1"/>
</dbReference>
<dbReference type="InterPro" id="IPR003598">
    <property type="entry name" value="Ig_sub2"/>
</dbReference>
<keyword evidence="8" id="KW-0393">Immunoglobulin domain</keyword>
<feature type="domain" description="Ig-like" evidence="10">
    <location>
        <begin position="305"/>
        <end position="394"/>
    </location>
</feature>
<keyword evidence="9" id="KW-0175">Coiled coil</keyword>
<keyword evidence="7" id="KW-0539">Nucleus</keyword>
<dbReference type="FunFam" id="2.60.40.10:FF:000050">
    <property type="entry name" value="Titin isoform B"/>
    <property type="match status" value="1"/>
</dbReference>